<dbReference type="SFLD" id="SFLDS00003">
    <property type="entry name" value="Haloacid_Dehalogenase"/>
    <property type="match status" value="1"/>
</dbReference>
<evidence type="ECO:0000256" key="8">
    <source>
        <dbReference type="ARBA" id="ARBA00022840"/>
    </source>
</evidence>
<keyword evidence="3 12" id="KW-1003">Cell membrane</keyword>
<evidence type="ECO:0000256" key="1">
    <source>
        <dbReference type="ARBA" id="ARBA00004651"/>
    </source>
</evidence>
<proteinExistence type="inferred from homology"/>
<dbReference type="PROSITE" id="PS50846">
    <property type="entry name" value="HMA_2"/>
    <property type="match status" value="1"/>
</dbReference>
<evidence type="ECO:0000256" key="11">
    <source>
        <dbReference type="ARBA" id="ARBA00023136"/>
    </source>
</evidence>
<comment type="caution">
    <text evidence="14">The sequence shown here is derived from an EMBL/GenBank/DDBJ whole genome shotgun (WGS) entry which is preliminary data.</text>
</comment>
<dbReference type="InterPro" id="IPR051014">
    <property type="entry name" value="Cation_Transport_ATPase_IB"/>
</dbReference>
<dbReference type="OrthoDB" id="9813266at2"/>
<dbReference type="SUPFAM" id="SSF56784">
    <property type="entry name" value="HAD-like"/>
    <property type="match status" value="1"/>
</dbReference>
<evidence type="ECO:0000313" key="14">
    <source>
        <dbReference type="EMBL" id="NYV28313.1"/>
    </source>
</evidence>
<keyword evidence="7 12" id="KW-0547">Nucleotide-binding</keyword>
<dbReference type="InterPro" id="IPR044492">
    <property type="entry name" value="P_typ_ATPase_HD_dom"/>
</dbReference>
<dbReference type="GO" id="GO:0019829">
    <property type="term" value="F:ATPase-coupled monoatomic cation transmembrane transporter activity"/>
    <property type="evidence" value="ECO:0007669"/>
    <property type="project" value="InterPro"/>
</dbReference>
<dbReference type="EMBL" id="JABMKT010000033">
    <property type="protein sequence ID" value="NYV28313.1"/>
    <property type="molecule type" value="Genomic_DNA"/>
</dbReference>
<evidence type="ECO:0000256" key="9">
    <source>
        <dbReference type="ARBA" id="ARBA00022967"/>
    </source>
</evidence>
<dbReference type="PRINTS" id="PR00941">
    <property type="entry name" value="CDATPASE"/>
</dbReference>
<reference evidence="14 15" key="1">
    <citation type="submission" date="2020-05" db="EMBL/GenBank/DDBJ databases">
        <title>Streptobacillus felis strain LHL191014123.</title>
        <authorList>
            <person name="Fawzy A."/>
            <person name="Rau J."/>
            <person name="Risse K."/>
            <person name="Schauerte N."/>
            <person name="Geiger C."/>
            <person name="Blom J."/>
            <person name="Imirzalioglu C."/>
            <person name="Falgenhauer J."/>
            <person name="Bach A."/>
            <person name="Herden C."/>
            <person name="Eisenberg T."/>
        </authorList>
    </citation>
    <scope>NUCLEOTIDE SEQUENCE [LARGE SCALE GENOMIC DNA]</scope>
    <source>
        <strain evidence="14 15">LHL191014123</strain>
    </source>
</reference>
<dbReference type="GO" id="GO:0046872">
    <property type="term" value="F:metal ion binding"/>
    <property type="evidence" value="ECO:0007669"/>
    <property type="project" value="UniProtKB-KW"/>
</dbReference>
<dbReference type="InterPro" id="IPR008250">
    <property type="entry name" value="ATPase_P-typ_transduc_dom_A_sf"/>
</dbReference>
<dbReference type="NCBIfam" id="TIGR01525">
    <property type="entry name" value="ATPase-IB_hvy"/>
    <property type="match status" value="1"/>
</dbReference>
<evidence type="ECO:0000256" key="7">
    <source>
        <dbReference type="ARBA" id="ARBA00022741"/>
    </source>
</evidence>
<dbReference type="InterPro" id="IPR027256">
    <property type="entry name" value="P-typ_ATPase_IB"/>
</dbReference>
<keyword evidence="11 12" id="KW-0472">Membrane</keyword>
<keyword evidence="4" id="KW-0597">Phosphoprotein</keyword>
<dbReference type="InterPro" id="IPR023298">
    <property type="entry name" value="ATPase_P-typ_TM_dom_sf"/>
</dbReference>
<keyword evidence="10 12" id="KW-1133">Transmembrane helix</keyword>
<evidence type="ECO:0000256" key="3">
    <source>
        <dbReference type="ARBA" id="ARBA00022475"/>
    </source>
</evidence>
<feature type="transmembrane region" description="Helical" evidence="12">
    <location>
        <begin position="357"/>
        <end position="378"/>
    </location>
</feature>
<dbReference type="Proteomes" id="UP000526184">
    <property type="component" value="Unassembled WGS sequence"/>
</dbReference>
<dbReference type="InterPro" id="IPR059000">
    <property type="entry name" value="ATPase_P-type_domA"/>
</dbReference>
<dbReference type="InterPro" id="IPR036412">
    <property type="entry name" value="HAD-like_sf"/>
</dbReference>
<dbReference type="InterPro" id="IPR001757">
    <property type="entry name" value="P_typ_ATPase"/>
</dbReference>
<feature type="transmembrane region" description="Helical" evidence="12">
    <location>
        <begin position="118"/>
        <end position="138"/>
    </location>
</feature>
<evidence type="ECO:0000256" key="6">
    <source>
        <dbReference type="ARBA" id="ARBA00022723"/>
    </source>
</evidence>
<dbReference type="InterPro" id="IPR018303">
    <property type="entry name" value="ATPase_P-typ_P_site"/>
</dbReference>
<evidence type="ECO:0000256" key="4">
    <source>
        <dbReference type="ARBA" id="ARBA00022553"/>
    </source>
</evidence>
<accession>A0A7Z0TCE0</accession>
<feature type="transmembrane region" description="Helical" evidence="12">
    <location>
        <begin position="89"/>
        <end position="112"/>
    </location>
</feature>
<evidence type="ECO:0000256" key="2">
    <source>
        <dbReference type="ARBA" id="ARBA00006024"/>
    </source>
</evidence>
<dbReference type="Gene3D" id="3.40.1110.10">
    <property type="entry name" value="Calcium-transporting ATPase, cytoplasmic domain N"/>
    <property type="match status" value="2"/>
</dbReference>
<comment type="similarity">
    <text evidence="2 12">Belongs to the cation transport ATPase (P-type) (TC 3.A.3) family. Type IB subfamily.</text>
</comment>
<dbReference type="GO" id="GO:0005886">
    <property type="term" value="C:plasma membrane"/>
    <property type="evidence" value="ECO:0007669"/>
    <property type="project" value="UniProtKB-SubCell"/>
</dbReference>
<dbReference type="CDD" id="cd00371">
    <property type="entry name" value="HMA"/>
    <property type="match status" value="1"/>
</dbReference>
<keyword evidence="6 12" id="KW-0479">Metal-binding</keyword>
<organism evidence="14 15">
    <name type="scientific">Streptobacillus felis</name>
    <dbReference type="NCBI Taxonomy" id="1384509"/>
    <lineage>
        <taxon>Bacteria</taxon>
        <taxon>Fusobacteriati</taxon>
        <taxon>Fusobacteriota</taxon>
        <taxon>Fusobacteriia</taxon>
        <taxon>Fusobacteriales</taxon>
        <taxon>Leptotrichiaceae</taxon>
        <taxon>Streptobacillus</taxon>
    </lineage>
</organism>
<dbReference type="GO" id="GO:0015086">
    <property type="term" value="F:cadmium ion transmembrane transporter activity"/>
    <property type="evidence" value="ECO:0007669"/>
    <property type="project" value="TreeGrafter"/>
</dbReference>
<gene>
    <name evidence="14" type="ORF">HP397_05800</name>
</gene>
<keyword evidence="9" id="KW-1278">Translocase</keyword>
<dbReference type="Pfam" id="PF00702">
    <property type="entry name" value="Hydrolase"/>
    <property type="match status" value="1"/>
</dbReference>
<dbReference type="PROSITE" id="PS00154">
    <property type="entry name" value="ATPASE_E1_E2"/>
    <property type="match status" value="1"/>
</dbReference>
<keyword evidence="8 12" id="KW-0067">ATP-binding</keyword>
<dbReference type="Pfam" id="PF00403">
    <property type="entry name" value="HMA"/>
    <property type="match status" value="1"/>
</dbReference>
<feature type="domain" description="HMA" evidence="13">
    <location>
        <begin position="1"/>
        <end position="63"/>
    </location>
</feature>
<dbReference type="InterPro" id="IPR023299">
    <property type="entry name" value="ATPase_P-typ_cyto_dom_N"/>
</dbReference>
<dbReference type="Gene3D" id="2.70.150.10">
    <property type="entry name" value="Calcium-transporting ATPase, cytoplasmic transduction domain A"/>
    <property type="match status" value="1"/>
</dbReference>
<dbReference type="NCBIfam" id="TIGR01494">
    <property type="entry name" value="ATPase_P-type"/>
    <property type="match status" value="2"/>
</dbReference>
<keyword evidence="15" id="KW-1185">Reference proteome</keyword>
<dbReference type="PRINTS" id="PR00119">
    <property type="entry name" value="CATATPASE"/>
</dbReference>
<dbReference type="SUPFAM" id="SSF81653">
    <property type="entry name" value="Calcium ATPase, transduction domain A"/>
    <property type="match status" value="1"/>
</dbReference>
<feature type="transmembrane region" description="Helical" evidence="12">
    <location>
        <begin position="743"/>
        <end position="763"/>
    </location>
</feature>
<dbReference type="SUPFAM" id="SSF81660">
    <property type="entry name" value="Metal cation-transporting ATPase, ATP-binding domain N"/>
    <property type="match status" value="1"/>
</dbReference>
<dbReference type="InterPro" id="IPR023214">
    <property type="entry name" value="HAD_sf"/>
</dbReference>
<keyword evidence="5 12" id="KW-0812">Transmembrane</keyword>
<comment type="subcellular location">
    <subcellularLocation>
        <location evidence="1">Cell membrane</location>
        <topology evidence="1">Multi-pass membrane protein</topology>
    </subcellularLocation>
</comment>
<dbReference type="PANTHER" id="PTHR48085:SF5">
    <property type="entry name" value="CADMIUM_ZINC-TRANSPORTING ATPASE HMA4-RELATED"/>
    <property type="match status" value="1"/>
</dbReference>
<dbReference type="Gene3D" id="3.30.70.100">
    <property type="match status" value="1"/>
</dbReference>
<dbReference type="SUPFAM" id="SSF81665">
    <property type="entry name" value="Calcium ATPase, transmembrane domain M"/>
    <property type="match status" value="1"/>
</dbReference>
<dbReference type="SFLD" id="SFLDG00002">
    <property type="entry name" value="C1.7:_P-type_atpase_like"/>
    <property type="match status" value="1"/>
</dbReference>
<dbReference type="InterPro" id="IPR036163">
    <property type="entry name" value="HMA_dom_sf"/>
</dbReference>
<dbReference type="SFLD" id="SFLDF00027">
    <property type="entry name" value="p-type_atpase"/>
    <property type="match status" value="1"/>
</dbReference>
<evidence type="ECO:0000256" key="5">
    <source>
        <dbReference type="ARBA" id="ARBA00022692"/>
    </source>
</evidence>
<dbReference type="PANTHER" id="PTHR48085">
    <property type="entry name" value="CADMIUM/ZINC-TRANSPORTING ATPASE HMA2-RELATED"/>
    <property type="match status" value="1"/>
</dbReference>
<protein>
    <submittedName>
        <fullName evidence="14">Heavy metal translocating P-type ATPase</fullName>
    </submittedName>
</protein>
<dbReference type="Gene3D" id="3.40.50.1000">
    <property type="entry name" value="HAD superfamily/HAD-like"/>
    <property type="match status" value="2"/>
</dbReference>
<dbReference type="RefSeq" id="WP_067320084.1">
    <property type="nucleotide sequence ID" value="NZ_CBCRWS010000035.1"/>
</dbReference>
<evidence type="ECO:0000259" key="13">
    <source>
        <dbReference type="PROSITE" id="PS50846"/>
    </source>
</evidence>
<feature type="transmembrane region" description="Helical" evidence="12">
    <location>
        <begin position="769"/>
        <end position="788"/>
    </location>
</feature>
<evidence type="ECO:0000313" key="15">
    <source>
        <dbReference type="Proteomes" id="UP000526184"/>
    </source>
</evidence>
<name>A0A7Z0TCE0_9FUSO</name>
<feature type="transmembrane region" description="Helical" evidence="12">
    <location>
        <begin position="325"/>
        <end position="345"/>
    </location>
</feature>
<dbReference type="GO" id="GO:0016887">
    <property type="term" value="F:ATP hydrolysis activity"/>
    <property type="evidence" value="ECO:0007669"/>
    <property type="project" value="InterPro"/>
</dbReference>
<dbReference type="InterPro" id="IPR006121">
    <property type="entry name" value="HMA_dom"/>
</dbReference>
<dbReference type="Pfam" id="PF00122">
    <property type="entry name" value="E1-E2_ATPase"/>
    <property type="match status" value="1"/>
</dbReference>
<dbReference type="SUPFAM" id="SSF55008">
    <property type="entry name" value="HMA, heavy metal-associated domain"/>
    <property type="match status" value="1"/>
</dbReference>
<evidence type="ECO:0000256" key="10">
    <source>
        <dbReference type="ARBA" id="ARBA00022989"/>
    </source>
</evidence>
<dbReference type="GO" id="GO:0005524">
    <property type="term" value="F:ATP binding"/>
    <property type="evidence" value="ECO:0007669"/>
    <property type="project" value="UniProtKB-UniRule"/>
</dbReference>
<sequence>MKYLICGIDCAACAAKLEEHLKKHESVKELNINFSTKTLFVNFINEDIDNIKNLVNYGKKIESSFEVKEEKKSDLEFKEELDNFKDQKLLMFVSLALFVLALIVDKFFYRYLKYDTDLYIYFIPFYLFSYALVAYPIIKDAVKSIMNGDFFNEKVLMTVASLLAIFIREYEEATGVMLFYTIGEYFQEYSVLKSRKGIRSLIDIKEKKVHLLNKENNKILDIDVEDINVGDIFYVKPGEQILLDGKIFVGSSELDTSMITGESLPRYFEKGDEVFAGMINLFNSLAIEVNRTYDESSIYKIIEMIENSGHHKSKMEKFVTKFSRYYTPIIFTLAIFIIFIPPLFFRNITIMDSLYSGIVLLVISCPCALVLSIPLTFFSGIGRAAKEGILIKGADIFDNIDKVDSVFLDKTGTITEGKFKVNSIFEDLGNIDLDIKEVYEYIYKAEENSNHPIAKSIINFINKKYNLIDNIDNTEKFYEYISLCEHCGCCHDYTEHYDKSNLRILNHDPIGHHYGDECLNHIKKIDNENKCDCEIHNHEEDCLRNVFAKNKVIIESKDMPGLGIEVLFEDRKIVIGKKQLLERNNIIIPNTYFLDEKNSTLVYVAIDNIFVALFVIKDRIKEDTKEAINLLRENGIRDIVMLTGDNENSAKEVSDVLGLDRVYSNLLPEDKLDILIKEKENKKILFVGDGINDAPVIAASDVGVAMGNIGQDITINTADIVLNTDSLIKISTLKSISNKMKMIVLQNLIFIILIKLIVIFFGIFNFMSMWVAVFADVGVTIIAVLNAMRMRYIKL</sequence>
<evidence type="ECO:0000256" key="12">
    <source>
        <dbReference type="RuleBase" id="RU362081"/>
    </source>
</evidence>
<dbReference type="InterPro" id="IPR017969">
    <property type="entry name" value="Heavy-metal-associated_CS"/>
</dbReference>
<dbReference type="PROSITE" id="PS01047">
    <property type="entry name" value="HMA_1"/>
    <property type="match status" value="1"/>
</dbReference>
<dbReference type="AlphaFoldDB" id="A0A7Z0TCE0"/>